<gene>
    <name evidence="1" type="ORF">PISMIDRAFT_562342</name>
</gene>
<organism evidence="1 2">
    <name type="scientific">Pisolithus microcarpus 441</name>
    <dbReference type="NCBI Taxonomy" id="765257"/>
    <lineage>
        <taxon>Eukaryota</taxon>
        <taxon>Fungi</taxon>
        <taxon>Dikarya</taxon>
        <taxon>Basidiomycota</taxon>
        <taxon>Agaricomycotina</taxon>
        <taxon>Agaricomycetes</taxon>
        <taxon>Agaricomycetidae</taxon>
        <taxon>Boletales</taxon>
        <taxon>Sclerodermatineae</taxon>
        <taxon>Pisolithaceae</taxon>
        <taxon>Pisolithus</taxon>
    </lineage>
</organism>
<evidence type="ECO:0000313" key="1">
    <source>
        <dbReference type="EMBL" id="KIK29000.1"/>
    </source>
</evidence>
<dbReference type="AlphaFoldDB" id="A0A0C9YVH1"/>
<reference evidence="1 2" key="1">
    <citation type="submission" date="2014-04" db="EMBL/GenBank/DDBJ databases">
        <authorList>
            <consortium name="DOE Joint Genome Institute"/>
            <person name="Kuo A."/>
            <person name="Kohler A."/>
            <person name="Costa M.D."/>
            <person name="Nagy L.G."/>
            <person name="Floudas D."/>
            <person name="Copeland A."/>
            <person name="Barry K.W."/>
            <person name="Cichocki N."/>
            <person name="Veneault-Fourrey C."/>
            <person name="LaButti K."/>
            <person name="Lindquist E.A."/>
            <person name="Lipzen A."/>
            <person name="Lundell T."/>
            <person name="Morin E."/>
            <person name="Murat C."/>
            <person name="Sun H."/>
            <person name="Tunlid A."/>
            <person name="Henrissat B."/>
            <person name="Grigoriev I.V."/>
            <person name="Hibbett D.S."/>
            <person name="Martin F."/>
            <person name="Nordberg H.P."/>
            <person name="Cantor M.N."/>
            <person name="Hua S.X."/>
        </authorList>
    </citation>
    <scope>NUCLEOTIDE SEQUENCE [LARGE SCALE GENOMIC DNA]</scope>
    <source>
        <strain evidence="1 2">441</strain>
    </source>
</reference>
<proteinExistence type="predicted"/>
<dbReference type="HOGENOM" id="CLU_1982450_0_0_1"/>
<evidence type="ECO:0000313" key="2">
    <source>
        <dbReference type="Proteomes" id="UP000054018"/>
    </source>
</evidence>
<sequence length="126" mass="13854">MTDQHIARKWKPIAYDTKSKLNGGLPAGRRSAAHFTRCSYDPVAQVYIQATVELVYFVGCSSKPVSQKFLLPTNTCRQSSMERRKGEILATAGMTQGLTLRGYAETDTWSTPAGVTSADLAWSVSY</sequence>
<protein>
    <submittedName>
        <fullName evidence="1">Uncharacterized protein</fullName>
    </submittedName>
</protein>
<dbReference type="Proteomes" id="UP000054018">
    <property type="component" value="Unassembled WGS sequence"/>
</dbReference>
<accession>A0A0C9YVH1</accession>
<dbReference type="EMBL" id="KN833691">
    <property type="protein sequence ID" value="KIK29000.1"/>
    <property type="molecule type" value="Genomic_DNA"/>
</dbReference>
<name>A0A0C9YVH1_9AGAM</name>
<keyword evidence="2" id="KW-1185">Reference proteome</keyword>
<reference evidence="2" key="2">
    <citation type="submission" date="2015-01" db="EMBL/GenBank/DDBJ databases">
        <title>Evolutionary Origins and Diversification of the Mycorrhizal Mutualists.</title>
        <authorList>
            <consortium name="DOE Joint Genome Institute"/>
            <consortium name="Mycorrhizal Genomics Consortium"/>
            <person name="Kohler A."/>
            <person name="Kuo A."/>
            <person name="Nagy L.G."/>
            <person name="Floudas D."/>
            <person name="Copeland A."/>
            <person name="Barry K.W."/>
            <person name="Cichocki N."/>
            <person name="Veneault-Fourrey C."/>
            <person name="LaButti K."/>
            <person name="Lindquist E.A."/>
            <person name="Lipzen A."/>
            <person name="Lundell T."/>
            <person name="Morin E."/>
            <person name="Murat C."/>
            <person name="Riley R."/>
            <person name="Ohm R."/>
            <person name="Sun H."/>
            <person name="Tunlid A."/>
            <person name="Henrissat B."/>
            <person name="Grigoriev I.V."/>
            <person name="Hibbett D.S."/>
            <person name="Martin F."/>
        </authorList>
    </citation>
    <scope>NUCLEOTIDE SEQUENCE [LARGE SCALE GENOMIC DNA]</scope>
    <source>
        <strain evidence="2">441</strain>
    </source>
</reference>